<evidence type="ECO:0000313" key="2">
    <source>
        <dbReference type="EMBL" id="MBD7996502.1"/>
    </source>
</evidence>
<evidence type="ECO:0000256" key="1">
    <source>
        <dbReference type="SAM" id="MobiDB-lite"/>
    </source>
</evidence>
<reference evidence="2 3" key="1">
    <citation type="submission" date="2020-08" db="EMBL/GenBank/DDBJ databases">
        <title>A Genomic Blueprint of the Chicken Gut Microbiome.</title>
        <authorList>
            <person name="Gilroy R."/>
            <person name="Ravi A."/>
            <person name="Getino M."/>
            <person name="Pursley I."/>
            <person name="Horton D.L."/>
            <person name="Alikhan N.-F."/>
            <person name="Baker D."/>
            <person name="Gharbi K."/>
            <person name="Hall N."/>
            <person name="Watson M."/>
            <person name="Adriaenssens E.M."/>
            <person name="Foster-Nyarko E."/>
            <person name="Jarju S."/>
            <person name="Secka A."/>
            <person name="Antonio M."/>
            <person name="Oren A."/>
            <person name="Chaudhuri R."/>
            <person name="La Ragione R.M."/>
            <person name="Hildebrand F."/>
            <person name="Pallen M.J."/>
        </authorList>
    </citation>
    <scope>NUCLEOTIDE SEQUENCE [LARGE SCALE GENOMIC DNA]</scope>
    <source>
        <strain evidence="2 3">Sa2CUA1</strain>
    </source>
</reference>
<name>A0ABR8UVE3_9MICC</name>
<comment type="caution">
    <text evidence="2">The sequence shown here is derived from an EMBL/GenBank/DDBJ whole genome shotgun (WGS) entry which is preliminary data.</text>
</comment>
<evidence type="ECO:0000313" key="3">
    <source>
        <dbReference type="Proteomes" id="UP000609874"/>
    </source>
</evidence>
<gene>
    <name evidence="2" type="ORF">H9639_14470</name>
</gene>
<keyword evidence="3" id="KW-1185">Reference proteome</keyword>
<organism evidence="2 3">
    <name type="scientific">Arthrobacter gallicola</name>
    <dbReference type="NCBI Taxonomy" id="2762225"/>
    <lineage>
        <taxon>Bacteria</taxon>
        <taxon>Bacillati</taxon>
        <taxon>Actinomycetota</taxon>
        <taxon>Actinomycetes</taxon>
        <taxon>Micrococcales</taxon>
        <taxon>Micrococcaceae</taxon>
        <taxon>Arthrobacter</taxon>
    </lineage>
</organism>
<accession>A0ABR8UVE3</accession>
<dbReference type="RefSeq" id="WP_191808782.1">
    <property type="nucleotide sequence ID" value="NZ_JACSQD010000007.1"/>
</dbReference>
<feature type="region of interest" description="Disordered" evidence="1">
    <location>
        <begin position="26"/>
        <end position="50"/>
    </location>
</feature>
<dbReference type="Proteomes" id="UP000609874">
    <property type="component" value="Unassembled WGS sequence"/>
</dbReference>
<dbReference type="EMBL" id="JACSQD010000007">
    <property type="protein sequence ID" value="MBD7996502.1"/>
    <property type="molecule type" value="Genomic_DNA"/>
</dbReference>
<proteinExistence type="predicted"/>
<protein>
    <submittedName>
        <fullName evidence="2">Uncharacterized protein</fullName>
    </submittedName>
</protein>
<sequence length="80" mass="9305">MREAMGLMEIELARLDYRERVDEAARANAEHRRRAEHRSASTPELLPVPARREAKIDSPVLSIRLGGFRYRLWFTRSVAV</sequence>